<sequence length="269" mass="28158">MTRAQTSEPERHGFARHRAARHTPVWHVWVCAAGVSTAAGQGASGPHGDRDDRRAALLSRLEATLGGRREPVRSTGVGGTPVLEAPGLGIVQRCPTCGRDGHGAPRLTAPGVRAETLPPISFAHVGGSRPGTVLAWLDARAEDWAVGVDVEHVRARRVRRAFTPGPDGAADIDAVAFSAAERAGLERGAAAGQDPVTARARLWCAKEALVKAAGTGFLADPSAVDAASSDVRLVALGPDVLPDGWVGALALRPLTPPGRSRRPRFRRPE</sequence>
<evidence type="ECO:0000256" key="1">
    <source>
        <dbReference type="ARBA" id="ARBA00022679"/>
    </source>
</evidence>
<keyword evidence="4" id="KW-1185">Reference proteome</keyword>
<dbReference type="InterPro" id="IPR008278">
    <property type="entry name" value="4-PPantetheinyl_Trfase_dom"/>
</dbReference>
<evidence type="ECO:0000313" key="4">
    <source>
        <dbReference type="Proteomes" id="UP000540191"/>
    </source>
</evidence>
<accession>A0A7W7M3C0</accession>
<dbReference type="GO" id="GO:0008897">
    <property type="term" value="F:holo-[acyl-carrier-protein] synthase activity"/>
    <property type="evidence" value="ECO:0007669"/>
    <property type="project" value="InterPro"/>
</dbReference>
<evidence type="ECO:0000259" key="2">
    <source>
        <dbReference type="Pfam" id="PF01648"/>
    </source>
</evidence>
<evidence type="ECO:0000313" key="3">
    <source>
        <dbReference type="EMBL" id="MBB4735496.1"/>
    </source>
</evidence>
<feature type="domain" description="4'-phosphopantetheinyl transferase" evidence="2">
    <location>
        <begin position="145"/>
        <end position="225"/>
    </location>
</feature>
<name>A0A7W7M3C0_9MICC</name>
<dbReference type="AlphaFoldDB" id="A0A7W7M3C0"/>
<dbReference type="EMBL" id="JACHNA010000001">
    <property type="protein sequence ID" value="MBB4735496.1"/>
    <property type="molecule type" value="Genomic_DNA"/>
</dbReference>
<dbReference type="Proteomes" id="UP000540191">
    <property type="component" value="Unassembled WGS sequence"/>
</dbReference>
<protein>
    <recommendedName>
        <fullName evidence="2">4'-phosphopantetheinyl transferase domain-containing protein</fullName>
    </recommendedName>
</protein>
<dbReference type="InterPro" id="IPR037143">
    <property type="entry name" value="4-PPantetheinyl_Trfase_dom_sf"/>
</dbReference>
<keyword evidence="1" id="KW-0808">Transferase</keyword>
<comment type="caution">
    <text evidence="3">The sequence shown here is derived from an EMBL/GenBank/DDBJ whole genome shotgun (WGS) entry which is preliminary data.</text>
</comment>
<gene>
    <name evidence="3" type="ORF">HDA30_001004</name>
</gene>
<dbReference type="RefSeq" id="WP_184241276.1">
    <property type="nucleotide sequence ID" value="NZ_JACHNA010000001.1"/>
</dbReference>
<proteinExistence type="predicted"/>
<organism evidence="3 4">
    <name type="scientific">Micrococcus cohnii</name>
    <dbReference type="NCBI Taxonomy" id="993416"/>
    <lineage>
        <taxon>Bacteria</taxon>
        <taxon>Bacillati</taxon>
        <taxon>Actinomycetota</taxon>
        <taxon>Actinomycetes</taxon>
        <taxon>Micrococcales</taxon>
        <taxon>Micrococcaceae</taxon>
        <taxon>Micrococcus</taxon>
    </lineage>
</organism>
<dbReference type="Gene3D" id="3.90.470.20">
    <property type="entry name" value="4'-phosphopantetheinyl transferase domain"/>
    <property type="match status" value="1"/>
</dbReference>
<reference evidence="3 4" key="1">
    <citation type="submission" date="2020-08" db="EMBL/GenBank/DDBJ databases">
        <title>Sequencing the genomes of 1000 actinobacteria strains.</title>
        <authorList>
            <person name="Klenk H.-P."/>
        </authorList>
    </citation>
    <scope>NUCLEOTIDE SEQUENCE [LARGE SCALE GENOMIC DNA]</scope>
    <source>
        <strain evidence="3 4">DSM 23974</strain>
    </source>
</reference>
<dbReference type="GO" id="GO:0000287">
    <property type="term" value="F:magnesium ion binding"/>
    <property type="evidence" value="ECO:0007669"/>
    <property type="project" value="InterPro"/>
</dbReference>
<dbReference type="Pfam" id="PF01648">
    <property type="entry name" value="ACPS"/>
    <property type="match status" value="1"/>
</dbReference>
<dbReference type="SUPFAM" id="SSF56214">
    <property type="entry name" value="4'-phosphopantetheinyl transferase"/>
    <property type="match status" value="1"/>
</dbReference>